<feature type="transmembrane region" description="Helical" evidence="6">
    <location>
        <begin position="559"/>
        <end position="578"/>
    </location>
</feature>
<dbReference type="InterPro" id="IPR051328">
    <property type="entry name" value="T7SS_ABC-Transporter"/>
</dbReference>
<evidence type="ECO:0000256" key="1">
    <source>
        <dbReference type="ARBA" id="ARBA00004141"/>
    </source>
</evidence>
<dbReference type="InterPro" id="IPR017501">
    <property type="entry name" value="Phage_infect_YhgE_C"/>
</dbReference>
<evidence type="ECO:0000256" key="6">
    <source>
        <dbReference type="SAM" id="Phobius"/>
    </source>
</evidence>
<organism evidence="8 9">
    <name type="scientific">Adlercreutzia muris</name>
    <dbReference type="NCBI Taxonomy" id="1796610"/>
    <lineage>
        <taxon>Bacteria</taxon>
        <taxon>Bacillati</taxon>
        <taxon>Actinomycetota</taxon>
        <taxon>Coriobacteriia</taxon>
        <taxon>Eggerthellales</taxon>
        <taxon>Eggerthellaceae</taxon>
        <taxon>Adlercreutzia</taxon>
    </lineage>
</organism>
<dbReference type="PANTHER" id="PTHR43077:SF10">
    <property type="entry name" value="TRANSPORT PERMEASE PROTEIN"/>
    <property type="match status" value="1"/>
</dbReference>
<name>A0A7C8BS03_9ACTN</name>
<comment type="subcellular location">
    <subcellularLocation>
        <location evidence="1">Membrane</location>
        <topology evidence="1">Multi-pass membrane protein</topology>
    </subcellularLocation>
</comment>
<feature type="transmembrane region" description="Helical" evidence="6">
    <location>
        <begin position="598"/>
        <end position="621"/>
    </location>
</feature>
<sequence>MVRPNQSMRAKIIFSNVLVGWEVLPPMIKRAIAYLSVILAIFARDVKRVMRNPVALVIVLGMIAMPSAYAWYVVVANWDPYSNTAAMKVAVANEDAGCDSPEAGRLDVGRSVVDQLHDNHDMGWELTDRESAINGVYEGKYWAALVIPEDFSEDFASVLTGDFTQPTLEYYVDEKPSSIAPKVTDAAATAIERSINESFVKTVAEKVVDATQEVGAHAEDRGDAAESSLTSGIRSAHDTIAETRSTLGELVGTVGDTREAARHADDTLASLQDEVPRLLEAVGQSEKLLASVRSTANTYGTALSQEATDGALQLSAAATRTQRALGAIRGDVAAAEAATRTALAAAEELLADNQTLVDDLATQAGAAGADPAVTQALAEARSANKRLTATAGALRTANDDLASTAAALEGEADALDKVAGKGADAVRGAAGTFQSSVLPDLTSSLDALVEACGTLEGALRGLSPSLDQARSLLAELGDTLESSQASLATTSDSLATMEDNLARSLTDLSSLQNSAAVKSLAEYLKADPAEIGSFMAAPVALDTQLVYPVRNYGSGVAPFFTNLALWVAGFILMAMVKLRVDPEGLPEFTAVQAYFGRWLFYVVCGLAMGFVCCAGDLVLGIQCESPAAFIGAGLLTVFVDVNLMFALSYAFRHIGKAVAVILLIVQIPGSSGMFPIEMMPDFFRFIHPMLPFTYSIDAMREAIGGFYGMDYLYDMLWLGLLFVPLGFFIGLVVGRSDFNLNLMLDEKLGATDLLLAEPVTPTAKAAGETRGHFRTRTLIRALLDTDTFRHTLVARAERFRRRYPLLRRIGWAALIAQPAITFAIMVLVHADVNTRVLMLMAMVAGIIAVDAYLIIISYLDANLTRQLALANLSAADLQERASQATGIAAEKKFREGSGCSGRASSESVETAPWAASMSESCLSESECPETSRPEKPSGGDSA</sequence>
<evidence type="ECO:0000256" key="2">
    <source>
        <dbReference type="ARBA" id="ARBA00022692"/>
    </source>
</evidence>
<feature type="compositionally biased region" description="Low complexity" evidence="5">
    <location>
        <begin position="916"/>
        <end position="928"/>
    </location>
</feature>
<dbReference type="Pfam" id="PF12698">
    <property type="entry name" value="ABC2_membrane_3"/>
    <property type="match status" value="2"/>
</dbReference>
<feature type="transmembrane region" description="Helical" evidence="6">
    <location>
        <begin position="836"/>
        <end position="859"/>
    </location>
</feature>
<accession>A0A7C8BS03</accession>
<dbReference type="InterPro" id="IPR013525">
    <property type="entry name" value="ABC2_TM"/>
</dbReference>
<feature type="transmembrane region" description="Helical" evidence="6">
    <location>
        <begin position="715"/>
        <end position="734"/>
    </location>
</feature>
<dbReference type="EMBL" id="WAJS01000004">
    <property type="protein sequence ID" value="KAB1651185.1"/>
    <property type="molecule type" value="Genomic_DNA"/>
</dbReference>
<dbReference type="GO" id="GO:0140359">
    <property type="term" value="F:ABC-type transporter activity"/>
    <property type="evidence" value="ECO:0007669"/>
    <property type="project" value="InterPro"/>
</dbReference>
<dbReference type="GO" id="GO:0016020">
    <property type="term" value="C:membrane"/>
    <property type="evidence" value="ECO:0007669"/>
    <property type="project" value="UniProtKB-SubCell"/>
</dbReference>
<comment type="caution">
    <text evidence="8">The sequence shown here is derived from an EMBL/GenBank/DDBJ whole genome shotgun (WGS) entry which is preliminary data.</text>
</comment>
<dbReference type="InterPro" id="IPR017500">
    <property type="entry name" value="Phage_infect_YhgE_N"/>
</dbReference>
<protein>
    <submittedName>
        <fullName evidence="8">YhgE/Pip domain-containing protein</fullName>
    </submittedName>
</protein>
<evidence type="ECO:0000256" key="4">
    <source>
        <dbReference type="ARBA" id="ARBA00023136"/>
    </source>
</evidence>
<dbReference type="Proteomes" id="UP000479639">
    <property type="component" value="Unassembled WGS sequence"/>
</dbReference>
<keyword evidence="3 6" id="KW-1133">Transmembrane helix</keyword>
<evidence type="ECO:0000256" key="5">
    <source>
        <dbReference type="SAM" id="MobiDB-lite"/>
    </source>
</evidence>
<evidence type="ECO:0000256" key="3">
    <source>
        <dbReference type="ARBA" id="ARBA00022989"/>
    </source>
</evidence>
<evidence type="ECO:0000313" key="9">
    <source>
        <dbReference type="Proteomes" id="UP000479639"/>
    </source>
</evidence>
<feature type="domain" description="ABC-2 type transporter transmembrane" evidence="7">
    <location>
        <begin position="508"/>
        <end position="723"/>
    </location>
</feature>
<gene>
    <name evidence="8" type="ORF">F8D48_01900</name>
</gene>
<evidence type="ECO:0000313" key="8">
    <source>
        <dbReference type="EMBL" id="KAB1651185.1"/>
    </source>
</evidence>
<keyword evidence="9" id="KW-1185">Reference proteome</keyword>
<dbReference type="NCBIfam" id="TIGR03062">
    <property type="entry name" value="pip_yhgE_Cterm"/>
    <property type="match status" value="1"/>
</dbReference>
<feature type="transmembrane region" description="Helical" evidence="6">
    <location>
        <begin position="657"/>
        <end position="676"/>
    </location>
</feature>
<dbReference type="NCBIfam" id="TIGR03061">
    <property type="entry name" value="pip_yhgE_Nterm"/>
    <property type="match status" value="1"/>
</dbReference>
<feature type="transmembrane region" description="Helical" evidence="6">
    <location>
        <begin position="54"/>
        <end position="74"/>
    </location>
</feature>
<evidence type="ECO:0000259" key="7">
    <source>
        <dbReference type="Pfam" id="PF12698"/>
    </source>
</evidence>
<keyword evidence="2 6" id="KW-0812">Transmembrane</keyword>
<feature type="transmembrane region" description="Helical" evidence="6">
    <location>
        <begin position="809"/>
        <end position="830"/>
    </location>
</feature>
<dbReference type="AlphaFoldDB" id="A0A7C8BS03"/>
<dbReference type="Gene3D" id="3.40.1710.10">
    <property type="entry name" value="abc type-2 transporter like domain"/>
    <property type="match status" value="1"/>
</dbReference>
<feature type="transmembrane region" description="Helical" evidence="6">
    <location>
        <begin position="627"/>
        <end position="650"/>
    </location>
</feature>
<proteinExistence type="predicted"/>
<reference evidence="8 9" key="1">
    <citation type="submission" date="2019-09" db="EMBL/GenBank/DDBJ databases">
        <title>Whole genome shotgun sequencing (WGS) of Ellagibacter isourolithinifaciens DSM 104140(T) and Adlercreutzia muris DSM 29508(T).</title>
        <authorList>
            <person name="Stoll D.A."/>
            <person name="Danylec N."/>
            <person name="Huch M."/>
        </authorList>
    </citation>
    <scope>NUCLEOTIDE SEQUENCE [LARGE SCALE GENOMIC DNA]</scope>
    <source>
        <strain evidence="8 9">DSM 29508</strain>
    </source>
</reference>
<keyword evidence="4 6" id="KW-0472">Membrane</keyword>
<feature type="domain" description="ABC-2 type transporter transmembrane" evidence="7">
    <location>
        <begin position="62"/>
        <end position="199"/>
    </location>
</feature>
<feature type="region of interest" description="Disordered" evidence="5">
    <location>
        <begin position="895"/>
        <end position="942"/>
    </location>
</feature>
<dbReference type="PANTHER" id="PTHR43077">
    <property type="entry name" value="TRANSPORT PERMEASE YVFS-RELATED"/>
    <property type="match status" value="1"/>
</dbReference>
<feature type="compositionally biased region" description="Basic and acidic residues" evidence="5">
    <location>
        <begin position="929"/>
        <end position="942"/>
    </location>
</feature>